<dbReference type="InterPro" id="IPR006652">
    <property type="entry name" value="Kelch_1"/>
</dbReference>
<sequence length="951" mass="107574">MSFDLRANRWRAGEPLREVRSGAAVCSLNGSIVAAGGHEGATVRDTVEIYNPGVDDDWALIPNMSAPRRNAGVLFVNSSLMVFGGDEGDSHLLDSIETLTMDMGRGQRAEFAGRWQVIESTLPQPRSYSGLVKHEVEETRGERRQCIPAIEPLPEAIEVLEHEHMAMVEHMNEDTLFVMASGLGVERLFLNFLMLYSSRKLLAFVINTTQEDEAFLLSKLHSLPANEFAPPKVIKAEVLASDREALYLQGGVQFITSRILMVDFLTNRVPAKMVAAILVYRAHQLLNSFQETFILRLYREKNPEGHVKGFTDMPMYFAGIGQLQRLVDRLFVRKVHLLPRHDTSVVKTFARAPPSSIEITVDLSGGTRRCISLITDLLKVCLRELKQSSVRNKKQEEEESDSFNAGVYFTTELEKRLQYKGSFLPDRQRRLLSDLKFLRNLLRTAENLDACTVLYKLNELGNDKEALEESTGWSFTPTGARLKAIAQELASFASNRPEFVAPPKWTSLESVLDEIKELHIPKEKIPNNEPRVLVFTSNEQAQLQVVGLIRQGIDRTKSVLKRLVRPTTTEAPIKPIWNPDQVSSFFADEANPGSSTRKEVIENIQKQQKEAARVAKKRKKVAESLIAVKQKNLEHFGVIRYKKLTETREKVGEPGPSNTFAEQGNEVKEEEDLSLTENMLKLGEYEKFPIYVVNSSGSDRYNTIRALQNVKPVVIIMYNTDLAVLRQVELYHALNSEYCLYFYLLQYAESTEEERYLSLLSRENEAFSNLRNEVENLLVSREYDTIREEAPRLSVSTLNAGGFEEGTLPPPKIIVDMREFNSELPTILYKKGYDVVAATLEVGDYILSPGMTIERKALDDLTQSLQSGRVFKQTEQMLRHYGSAFLLIESNTRFELKIVNGGPFQVNASDPDVEKAIALRGDDVNEDVQQDFGSKTDDLGCWEEPLRIDKM</sequence>
<reference evidence="11" key="1">
    <citation type="submission" date="2024-02" db="UniProtKB">
        <authorList>
            <consortium name="WormBaseParasite"/>
        </authorList>
    </citation>
    <scope>IDENTIFICATION</scope>
</reference>
<evidence type="ECO:0000256" key="2">
    <source>
        <dbReference type="ARBA" id="ARBA00022441"/>
    </source>
</evidence>
<keyword evidence="3" id="KW-0227">DNA damage</keyword>
<dbReference type="InterPro" id="IPR006166">
    <property type="entry name" value="ERCC4_domain"/>
</dbReference>
<dbReference type="GO" id="GO:0000110">
    <property type="term" value="C:nucleotide-excision repair factor 1 complex"/>
    <property type="evidence" value="ECO:0007669"/>
    <property type="project" value="TreeGrafter"/>
</dbReference>
<dbReference type="Gene3D" id="2.120.10.80">
    <property type="entry name" value="Kelch-type beta propeller"/>
    <property type="match status" value="1"/>
</dbReference>
<dbReference type="InterPro" id="IPR011335">
    <property type="entry name" value="Restrct_endonuc-II-like"/>
</dbReference>
<dbReference type="GO" id="GO:0003697">
    <property type="term" value="F:single-stranded DNA binding"/>
    <property type="evidence" value="ECO:0007669"/>
    <property type="project" value="TreeGrafter"/>
</dbReference>
<feature type="domain" description="ERCC4" evidence="9">
    <location>
        <begin position="812"/>
        <end position="892"/>
    </location>
</feature>
<dbReference type="SMART" id="SM00612">
    <property type="entry name" value="Kelch"/>
    <property type="match status" value="1"/>
</dbReference>
<feature type="region of interest" description="Disordered" evidence="8">
    <location>
        <begin position="649"/>
        <end position="668"/>
    </location>
</feature>
<name>A0AAF3EM90_9BILA</name>
<evidence type="ECO:0000256" key="1">
    <source>
        <dbReference type="ARBA" id="ARBA00004123"/>
    </source>
</evidence>
<keyword evidence="4" id="KW-0378">Hydrolase</keyword>
<evidence type="ECO:0000259" key="9">
    <source>
        <dbReference type="SMART" id="SM00891"/>
    </source>
</evidence>
<dbReference type="Pfam" id="PF01344">
    <property type="entry name" value="Kelch_1"/>
    <property type="match status" value="1"/>
</dbReference>
<dbReference type="GO" id="GO:0000712">
    <property type="term" value="P:resolution of meiotic recombination intermediates"/>
    <property type="evidence" value="ECO:0007669"/>
    <property type="project" value="TreeGrafter"/>
</dbReference>
<evidence type="ECO:0000256" key="6">
    <source>
        <dbReference type="ARBA" id="ARBA00023204"/>
    </source>
</evidence>
<evidence type="ECO:0000256" key="3">
    <source>
        <dbReference type="ARBA" id="ARBA00022763"/>
    </source>
</evidence>
<evidence type="ECO:0000313" key="11">
    <source>
        <dbReference type="WBParaSite" id="MBELARI_LOCUS15164"/>
    </source>
</evidence>
<evidence type="ECO:0000256" key="4">
    <source>
        <dbReference type="ARBA" id="ARBA00022801"/>
    </source>
</evidence>
<evidence type="ECO:0000256" key="5">
    <source>
        <dbReference type="ARBA" id="ARBA00023125"/>
    </source>
</evidence>
<keyword evidence="6" id="KW-0234">DNA repair</keyword>
<comment type="subcellular location">
    <subcellularLocation>
        <location evidence="1">Nucleus</location>
    </subcellularLocation>
</comment>
<dbReference type="GO" id="GO:0003684">
    <property type="term" value="F:damaged DNA binding"/>
    <property type="evidence" value="ECO:0007669"/>
    <property type="project" value="TreeGrafter"/>
</dbReference>
<accession>A0AAF3EM90</accession>
<keyword evidence="10" id="KW-1185">Reference proteome</keyword>
<dbReference type="Proteomes" id="UP000887575">
    <property type="component" value="Unassembled WGS sequence"/>
</dbReference>
<dbReference type="SMART" id="SM00891">
    <property type="entry name" value="ERCC4"/>
    <property type="match status" value="1"/>
</dbReference>
<dbReference type="SUPFAM" id="SSF117281">
    <property type="entry name" value="Kelch motif"/>
    <property type="match status" value="1"/>
</dbReference>
<proteinExistence type="predicted"/>
<protein>
    <recommendedName>
        <fullName evidence="9">ERCC4 domain-containing protein</fullName>
    </recommendedName>
</protein>
<dbReference type="InterPro" id="IPR047520">
    <property type="entry name" value="XPF_nuclease"/>
</dbReference>
<dbReference type="AlphaFoldDB" id="A0AAF3EM90"/>
<dbReference type="PANTHER" id="PTHR10150:SF0">
    <property type="entry name" value="DNA REPAIR ENDONUCLEASE XPF"/>
    <property type="match status" value="1"/>
</dbReference>
<evidence type="ECO:0000256" key="7">
    <source>
        <dbReference type="ARBA" id="ARBA00023242"/>
    </source>
</evidence>
<dbReference type="GO" id="GO:1901255">
    <property type="term" value="P:nucleotide-excision repair involved in interstrand cross-link repair"/>
    <property type="evidence" value="ECO:0007669"/>
    <property type="project" value="TreeGrafter"/>
</dbReference>
<dbReference type="WBParaSite" id="MBELARI_LOCUS15164">
    <property type="protein sequence ID" value="MBELARI_LOCUS15164"/>
    <property type="gene ID" value="MBELARI_LOCUS15164"/>
</dbReference>
<dbReference type="GO" id="GO:0000724">
    <property type="term" value="P:double-strand break repair via homologous recombination"/>
    <property type="evidence" value="ECO:0007669"/>
    <property type="project" value="TreeGrafter"/>
</dbReference>
<dbReference type="PANTHER" id="PTHR10150">
    <property type="entry name" value="DNA REPAIR ENDONUCLEASE XPF"/>
    <property type="match status" value="1"/>
</dbReference>
<keyword evidence="2" id="KW-0880">Kelch repeat</keyword>
<keyword evidence="7" id="KW-0539">Nucleus</keyword>
<evidence type="ECO:0000256" key="8">
    <source>
        <dbReference type="SAM" id="MobiDB-lite"/>
    </source>
</evidence>
<dbReference type="SUPFAM" id="SSF52980">
    <property type="entry name" value="Restriction endonuclease-like"/>
    <property type="match status" value="1"/>
</dbReference>
<dbReference type="InterPro" id="IPR015915">
    <property type="entry name" value="Kelch-typ_b-propeller"/>
</dbReference>
<keyword evidence="5" id="KW-0238">DNA-binding</keyword>
<organism evidence="10 11">
    <name type="scientific">Mesorhabditis belari</name>
    <dbReference type="NCBI Taxonomy" id="2138241"/>
    <lineage>
        <taxon>Eukaryota</taxon>
        <taxon>Metazoa</taxon>
        <taxon>Ecdysozoa</taxon>
        <taxon>Nematoda</taxon>
        <taxon>Chromadorea</taxon>
        <taxon>Rhabditida</taxon>
        <taxon>Rhabditina</taxon>
        <taxon>Rhabditomorpha</taxon>
        <taxon>Rhabditoidea</taxon>
        <taxon>Rhabditidae</taxon>
        <taxon>Mesorhabditinae</taxon>
        <taxon>Mesorhabditis</taxon>
    </lineage>
</organism>
<evidence type="ECO:0000313" key="10">
    <source>
        <dbReference type="Proteomes" id="UP000887575"/>
    </source>
</evidence>
<dbReference type="Gene3D" id="3.40.50.10130">
    <property type="match status" value="1"/>
</dbReference>
<dbReference type="CDD" id="cd20078">
    <property type="entry name" value="XPF_nuclease_XPF_euk"/>
    <property type="match status" value="1"/>
</dbReference>
<dbReference type="Pfam" id="PF02732">
    <property type="entry name" value="ERCC4"/>
    <property type="match status" value="1"/>
</dbReference>
<dbReference type="GO" id="GO:0000014">
    <property type="term" value="F:single-stranded DNA endodeoxyribonuclease activity"/>
    <property type="evidence" value="ECO:0007669"/>
    <property type="project" value="TreeGrafter"/>
</dbReference>